<protein>
    <submittedName>
        <fullName evidence="5">Unannotated protein</fullName>
    </submittedName>
</protein>
<reference evidence="5" key="1">
    <citation type="submission" date="2020-05" db="EMBL/GenBank/DDBJ databases">
        <authorList>
            <person name="Chiriac C."/>
            <person name="Salcher M."/>
            <person name="Ghai R."/>
            <person name="Kavagutti S V."/>
        </authorList>
    </citation>
    <scope>NUCLEOTIDE SEQUENCE</scope>
</reference>
<sequence length="298" mass="31750">MRNPAIEIRGLTMLYGDVTAVRELDLAVPNGQITAVLGRNGAGKTTTLEVCAGIRPAQSGVVQVLGADPIRDRAILAPRVGVMLQSGGVPGSSRGVEFARHLAGMYAHPLDVTLLAQRLGVLDVRTAYRRMSGGEQQRVRLICALVGRPELVILDEPTSGLDPLARGLVWNLLGDLKAAGLTVVVSTHQFDEAERLADHIVIVARGAVVASGSPRELGSADADRVTFLSGMHVSTEDLSQSLGVLVSEISPGRYVAQGALPDNTTNVIQDWARDHGVVARDIVRGRRTLEDLFHEVSQ</sequence>
<keyword evidence="2" id="KW-0547">Nucleotide-binding</keyword>
<keyword evidence="1" id="KW-0813">Transport</keyword>
<proteinExistence type="predicted"/>
<dbReference type="PANTHER" id="PTHR42711:SF16">
    <property type="entry name" value="ABC TRANSPORTER ATP-BINDING PROTEIN"/>
    <property type="match status" value="1"/>
</dbReference>
<accession>A0A6J7G5K5</accession>
<dbReference type="InterPro" id="IPR003439">
    <property type="entry name" value="ABC_transporter-like_ATP-bd"/>
</dbReference>
<dbReference type="GO" id="GO:0005524">
    <property type="term" value="F:ATP binding"/>
    <property type="evidence" value="ECO:0007669"/>
    <property type="project" value="UniProtKB-KW"/>
</dbReference>
<dbReference type="SUPFAM" id="SSF52540">
    <property type="entry name" value="P-loop containing nucleoside triphosphate hydrolases"/>
    <property type="match status" value="1"/>
</dbReference>
<evidence type="ECO:0000256" key="2">
    <source>
        <dbReference type="ARBA" id="ARBA00022741"/>
    </source>
</evidence>
<dbReference type="AlphaFoldDB" id="A0A6J7G5K5"/>
<evidence type="ECO:0000256" key="3">
    <source>
        <dbReference type="ARBA" id="ARBA00022840"/>
    </source>
</evidence>
<dbReference type="Pfam" id="PF00005">
    <property type="entry name" value="ABC_tran"/>
    <property type="match status" value="1"/>
</dbReference>
<evidence type="ECO:0000259" key="4">
    <source>
        <dbReference type="PROSITE" id="PS50893"/>
    </source>
</evidence>
<gene>
    <name evidence="5" type="ORF">UFOPK3610_00254</name>
</gene>
<organism evidence="5">
    <name type="scientific">freshwater metagenome</name>
    <dbReference type="NCBI Taxonomy" id="449393"/>
    <lineage>
        <taxon>unclassified sequences</taxon>
        <taxon>metagenomes</taxon>
        <taxon>ecological metagenomes</taxon>
    </lineage>
</organism>
<evidence type="ECO:0000256" key="1">
    <source>
        <dbReference type="ARBA" id="ARBA00022448"/>
    </source>
</evidence>
<keyword evidence="3" id="KW-0067">ATP-binding</keyword>
<dbReference type="EMBL" id="CAFBMR010000004">
    <property type="protein sequence ID" value="CAB4903237.1"/>
    <property type="molecule type" value="Genomic_DNA"/>
</dbReference>
<evidence type="ECO:0000313" key="5">
    <source>
        <dbReference type="EMBL" id="CAB4903237.1"/>
    </source>
</evidence>
<dbReference type="GO" id="GO:0016887">
    <property type="term" value="F:ATP hydrolysis activity"/>
    <property type="evidence" value="ECO:0007669"/>
    <property type="project" value="InterPro"/>
</dbReference>
<feature type="domain" description="ABC transporter" evidence="4">
    <location>
        <begin position="6"/>
        <end position="230"/>
    </location>
</feature>
<dbReference type="PANTHER" id="PTHR42711">
    <property type="entry name" value="ABC TRANSPORTER ATP-BINDING PROTEIN"/>
    <property type="match status" value="1"/>
</dbReference>
<name>A0A6J7G5K5_9ZZZZ</name>
<dbReference type="InterPro" id="IPR003593">
    <property type="entry name" value="AAA+_ATPase"/>
</dbReference>
<dbReference type="SMART" id="SM00382">
    <property type="entry name" value="AAA"/>
    <property type="match status" value="1"/>
</dbReference>
<dbReference type="PROSITE" id="PS00211">
    <property type="entry name" value="ABC_TRANSPORTER_1"/>
    <property type="match status" value="1"/>
</dbReference>
<dbReference type="CDD" id="cd03230">
    <property type="entry name" value="ABC_DR_subfamily_A"/>
    <property type="match status" value="1"/>
</dbReference>
<dbReference type="Gene3D" id="3.40.50.300">
    <property type="entry name" value="P-loop containing nucleotide triphosphate hydrolases"/>
    <property type="match status" value="1"/>
</dbReference>
<dbReference type="InterPro" id="IPR027417">
    <property type="entry name" value="P-loop_NTPase"/>
</dbReference>
<dbReference type="InterPro" id="IPR017871">
    <property type="entry name" value="ABC_transporter-like_CS"/>
</dbReference>
<dbReference type="InterPro" id="IPR050763">
    <property type="entry name" value="ABC_transporter_ATP-binding"/>
</dbReference>
<dbReference type="PROSITE" id="PS50893">
    <property type="entry name" value="ABC_TRANSPORTER_2"/>
    <property type="match status" value="1"/>
</dbReference>